<dbReference type="AlphaFoldDB" id="A0A5P2G843"/>
<dbReference type="Proteomes" id="UP000292424">
    <property type="component" value="Chromosome"/>
</dbReference>
<name>A0A5P2G843_9BACT</name>
<organism evidence="2 3">
    <name type="scientific">Rhizosphaericola mali</name>
    <dbReference type="NCBI Taxonomy" id="2545455"/>
    <lineage>
        <taxon>Bacteria</taxon>
        <taxon>Pseudomonadati</taxon>
        <taxon>Bacteroidota</taxon>
        <taxon>Chitinophagia</taxon>
        <taxon>Chitinophagales</taxon>
        <taxon>Chitinophagaceae</taxon>
        <taxon>Rhizosphaericola</taxon>
    </lineage>
</organism>
<proteinExistence type="predicted"/>
<feature type="region of interest" description="Disordered" evidence="1">
    <location>
        <begin position="1"/>
        <end position="65"/>
    </location>
</feature>
<dbReference type="RefSeq" id="WP_131328579.1">
    <property type="nucleotide sequence ID" value="NZ_CP044016.1"/>
</dbReference>
<dbReference type="EMBL" id="CP044016">
    <property type="protein sequence ID" value="QES87691.1"/>
    <property type="molecule type" value="Genomic_DNA"/>
</dbReference>
<evidence type="ECO:0000313" key="2">
    <source>
        <dbReference type="EMBL" id="QES87691.1"/>
    </source>
</evidence>
<dbReference type="OrthoDB" id="7564910at2"/>
<sequence length="303" mass="34659">MGIFNLFKKKDSEKPEEAKAEFTKDNIQEEKISAPAPAAPAPQPIATEQPNNAVSPEPTPASENNGEIPTYYGDLHKTGLLMDLCETPIEKRDENWAKEFLENLPKASFKSGEPQVITGPDGFPYFQLSFPEPCVEFQCFVVDNMVYDFLLSNGMGFVINPQKEQPDWVFSYGDVFNYALKKDFYNTDNTFFSKETPQDEKIAEDVQVMVGSPSEFILPVPVRAVIKNFLQFKGIKEPKVLLMSKEKDGVQVQDLVFNFTPKNFEKEEEFRATAQQLMWFLPRHYSVIFYDENESLKGHFENL</sequence>
<reference evidence="2 3" key="1">
    <citation type="submission" date="2019-09" db="EMBL/GenBank/DDBJ databases">
        <title>Complete genome sequence of Arachidicoccus sp. B3-10 isolated from apple orchard soil.</title>
        <authorList>
            <person name="Kim H.S."/>
            <person name="Han K.-I."/>
            <person name="Suh M.K."/>
            <person name="Lee K.C."/>
            <person name="Eom M.K."/>
            <person name="Kim J.-S."/>
            <person name="Kang S.W."/>
            <person name="Sin Y."/>
            <person name="Lee J.-S."/>
        </authorList>
    </citation>
    <scope>NUCLEOTIDE SEQUENCE [LARGE SCALE GENOMIC DNA]</scope>
    <source>
        <strain evidence="2 3">B3-10</strain>
    </source>
</reference>
<feature type="compositionally biased region" description="Basic and acidic residues" evidence="1">
    <location>
        <begin position="8"/>
        <end position="32"/>
    </location>
</feature>
<protein>
    <recommendedName>
        <fullName evidence="4">SseB family protein</fullName>
    </recommendedName>
</protein>
<keyword evidence="3" id="KW-1185">Reference proteome</keyword>
<evidence type="ECO:0000256" key="1">
    <source>
        <dbReference type="SAM" id="MobiDB-lite"/>
    </source>
</evidence>
<accession>A0A5P2G843</accession>
<gene>
    <name evidence="2" type="ORF">E0W69_003095</name>
</gene>
<evidence type="ECO:0008006" key="4">
    <source>
        <dbReference type="Google" id="ProtNLM"/>
    </source>
</evidence>
<evidence type="ECO:0000313" key="3">
    <source>
        <dbReference type="Proteomes" id="UP000292424"/>
    </source>
</evidence>
<dbReference type="KEGG" id="arac:E0W69_003095"/>